<evidence type="ECO:0000256" key="9">
    <source>
        <dbReference type="ARBA" id="ARBA00061386"/>
    </source>
</evidence>
<dbReference type="PANTHER" id="PTHR46380:SF2">
    <property type="entry name" value="CYCLIN-D-BINDING MYB-LIKE TRANSCRIPTION FACTOR 1"/>
    <property type="match status" value="1"/>
</dbReference>
<evidence type="ECO:0000256" key="10">
    <source>
        <dbReference type="ARBA" id="ARBA00063183"/>
    </source>
</evidence>
<feature type="region of interest" description="Disordered" evidence="12">
    <location>
        <begin position="664"/>
        <end position="690"/>
    </location>
</feature>
<feature type="domain" description="Myb-like" evidence="13">
    <location>
        <begin position="268"/>
        <end position="329"/>
    </location>
</feature>
<name>A0A7N4NRL3_SARHA</name>
<dbReference type="GeneID" id="100929597"/>
<dbReference type="InterPro" id="IPR009057">
    <property type="entry name" value="Homeodomain-like_sf"/>
</dbReference>
<gene>
    <name evidence="15" type="primary">DMTF1</name>
</gene>
<evidence type="ECO:0000256" key="7">
    <source>
        <dbReference type="ARBA" id="ARBA00023242"/>
    </source>
</evidence>
<sequence>MSTVEEESDTVTVETVNSVTLTQDTEGNLILHCPQNETDEIDSEDSIEPPNKRLCLSSEDDQSIEDSTPCISVVAVPLSENDQSFEVTMTATTEVAEDEITEGTVTQIQILQNEQLDDVSPLGNEEVSAVSQAWFTTKEDKDSLTNKGHKWKQGMWSKEEIDILMSNIERYLKARGIKDATEIIFEMSKDERKDFYRTIAWGLNRPLFAVYRRVLRMYDDRNHVGKYTPEEIEKLKELRIKHGNDWATIGAALGRSASSVKDRCRLMKDTCNTGKWTEEEEKRLAEVVHELTSTEPGDIVTQGVSWAAVAERVGTRSEKQCRSKWLNYLNWKQSGGTEWTKEDEINLILRIAELDVADENDINWDLLAEGWSSVRSPQWLRSKWWTIKRQIANHKDVSFPASTESSAASVDSETITLNSGTLQAFEILPSFHLQPTGTPGTYLLQTSSSQGLPLTLTASPTVTLTTTAAPASPEQIIVHALSPEHLLNTNDNVTVQCHTPSVIIRTVATEDITSSISQAELTVDTDIRSADLADPADTFPDEIHHPKLTSETPPFSDACDSKFSDQNSTELIDSMMVRTEEEISVSDLKQEEDSPSALASAYVTEDLESPTIEEQVDQSTIDDETILIVPSPRGFIRTADDIDNESVLPLTTLTDPILHHHQEESHIIGSSLDSPISEDSKDVEDLVSCH</sequence>
<dbReference type="GeneTree" id="ENSGT00940000156016"/>
<evidence type="ECO:0000256" key="2">
    <source>
        <dbReference type="ARBA" id="ARBA00022737"/>
    </source>
</evidence>
<evidence type="ECO:0000256" key="11">
    <source>
        <dbReference type="ARBA" id="ARBA00070367"/>
    </source>
</evidence>
<dbReference type="Pfam" id="PF20588">
    <property type="entry name" value="DMTF1_N"/>
    <property type="match status" value="1"/>
</dbReference>
<evidence type="ECO:0000256" key="3">
    <source>
        <dbReference type="ARBA" id="ARBA00023015"/>
    </source>
</evidence>
<comment type="subunit">
    <text evidence="10">Interacts with the D-type cyclins CCND1, CCND2 and CCND3. Interaction with D-type cyclins may modulate transcriptional activation by this protein.</text>
</comment>
<keyword evidence="6" id="KW-0804">Transcription</keyword>
<dbReference type="SUPFAM" id="SSF46689">
    <property type="entry name" value="Homeodomain-like"/>
    <property type="match status" value="2"/>
</dbReference>
<dbReference type="GO" id="GO:0000978">
    <property type="term" value="F:RNA polymerase II cis-regulatory region sequence-specific DNA binding"/>
    <property type="evidence" value="ECO:0007669"/>
    <property type="project" value="TreeGrafter"/>
</dbReference>
<organism evidence="15 16">
    <name type="scientific">Sarcophilus harrisii</name>
    <name type="common">Tasmanian devil</name>
    <name type="synonym">Sarcophilus laniarius</name>
    <dbReference type="NCBI Taxonomy" id="9305"/>
    <lineage>
        <taxon>Eukaryota</taxon>
        <taxon>Metazoa</taxon>
        <taxon>Chordata</taxon>
        <taxon>Craniata</taxon>
        <taxon>Vertebrata</taxon>
        <taxon>Euteleostomi</taxon>
        <taxon>Mammalia</taxon>
        <taxon>Metatheria</taxon>
        <taxon>Dasyuromorphia</taxon>
        <taxon>Dasyuridae</taxon>
        <taxon>Sarcophilus</taxon>
    </lineage>
</organism>
<reference evidence="15" key="2">
    <citation type="submission" date="2025-08" db="UniProtKB">
        <authorList>
            <consortium name="Ensembl"/>
        </authorList>
    </citation>
    <scope>IDENTIFICATION</scope>
</reference>
<dbReference type="InterPro" id="IPR051651">
    <property type="entry name" value="DMTF1_DNA-bind_reg"/>
</dbReference>
<accession>A0A7N4NRL3</accession>
<dbReference type="AlphaFoldDB" id="A0A7N4NRL3"/>
<dbReference type="InterPro" id="IPR046775">
    <property type="entry name" value="DMTF1_N"/>
</dbReference>
<keyword evidence="5" id="KW-0010">Activator</keyword>
<keyword evidence="2" id="KW-0677">Repeat</keyword>
<protein>
    <recommendedName>
        <fullName evidence="11">Cyclin-D-binding Myb-like transcription factor 1</fullName>
    </recommendedName>
</protein>
<comment type="similarity">
    <text evidence="9">Belongs to the DMTF1 family.</text>
</comment>
<dbReference type="Pfam" id="PF00249">
    <property type="entry name" value="Myb_DNA-binding"/>
    <property type="match status" value="2"/>
</dbReference>
<dbReference type="Gene3D" id="1.10.10.60">
    <property type="entry name" value="Homeodomain-like"/>
    <property type="match status" value="2"/>
</dbReference>
<evidence type="ECO:0000259" key="13">
    <source>
        <dbReference type="PROSITE" id="PS50090"/>
    </source>
</evidence>
<proteinExistence type="inferred from homology"/>
<dbReference type="FunFam" id="1.10.10.60:FF:000139">
    <property type="entry name" value="cyclin-D-binding Myb-like transcription factor 1 isoform X2"/>
    <property type="match status" value="1"/>
</dbReference>
<dbReference type="PROSITE" id="PS50090">
    <property type="entry name" value="MYB_LIKE"/>
    <property type="match status" value="1"/>
</dbReference>
<evidence type="ECO:0000256" key="6">
    <source>
        <dbReference type="ARBA" id="ARBA00023163"/>
    </source>
</evidence>
<keyword evidence="4" id="KW-0238">DNA-binding</keyword>
<dbReference type="CDD" id="cd00167">
    <property type="entry name" value="SANT"/>
    <property type="match status" value="3"/>
</dbReference>
<evidence type="ECO:0000256" key="5">
    <source>
        <dbReference type="ARBA" id="ARBA00023159"/>
    </source>
</evidence>
<reference evidence="15 16" key="1">
    <citation type="journal article" date="2011" name="Proc. Natl. Acad. Sci. U.S.A.">
        <title>Genetic diversity and population structure of the endangered marsupial Sarcophilus harrisii (Tasmanian devil).</title>
        <authorList>
            <person name="Miller W."/>
            <person name="Hayes V.M."/>
            <person name="Ratan A."/>
            <person name="Petersen D.C."/>
            <person name="Wittekindt N.E."/>
            <person name="Miller J."/>
            <person name="Walenz B."/>
            <person name="Knight J."/>
            <person name="Qi J."/>
            <person name="Zhao F."/>
            <person name="Wang Q."/>
            <person name="Bedoya-Reina O.C."/>
            <person name="Katiyar N."/>
            <person name="Tomsho L.P."/>
            <person name="Kasson L.M."/>
            <person name="Hardie R.A."/>
            <person name="Woodbridge P."/>
            <person name="Tindall E.A."/>
            <person name="Bertelsen M.F."/>
            <person name="Dixon D."/>
            <person name="Pyecroft S."/>
            <person name="Helgen K.M."/>
            <person name="Lesk A.M."/>
            <person name="Pringle T.H."/>
            <person name="Patterson N."/>
            <person name="Zhang Y."/>
            <person name="Kreiss A."/>
            <person name="Woods G.M."/>
            <person name="Jones M.E."/>
            <person name="Schuster S.C."/>
        </authorList>
    </citation>
    <scope>NUCLEOTIDE SEQUENCE [LARGE SCALE GENOMIC DNA]</scope>
</reference>
<evidence type="ECO:0000313" key="16">
    <source>
        <dbReference type="Proteomes" id="UP000007648"/>
    </source>
</evidence>
<dbReference type="GO" id="GO:0000981">
    <property type="term" value="F:DNA-binding transcription factor activity, RNA polymerase II-specific"/>
    <property type="evidence" value="ECO:0007669"/>
    <property type="project" value="TreeGrafter"/>
</dbReference>
<dbReference type="FunFam" id="1.10.10.60:FF:000114">
    <property type="entry name" value="cyclin-D-binding Myb-like transcription factor 1 isoform X1"/>
    <property type="match status" value="1"/>
</dbReference>
<keyword evidence="8" id="KW-0131">Cell cycle</keyword>
<evidence type="ECO:0000259" key="14">
    <source>
        <dbReference type="PROSITE" id="PS51294"/>
    </source>
</evidence>
<keyword evidence="7" id="KW-0539">Nucleus</keyword>
<dbReference type="SMART" id="SM00717">
    <property type="entry name" value="SANT"/>
    <property type="match status" value="3"/>
</dbReference>
<dbReference type="InterPro" id="IPR017930">
    <property type="entry name" value="Myb_dom"/>
</dbReference>
<dbReference type="CTD" id="9988"/>
<keyword evidence="16" id="KW-1185">Reference proteome</keyword>
<dbReference type="PROSITE" id="PS51294">
    <property type="entry name" value="HTH_MYB"/>
    <property type="match status" value="1"/>
</dbReference>
<dbReference type="Proteomes" id="UP000007648">
    <property type="component" value="Unassembled WGS sequence"/>
</dbReference>
<reference evidence="15" key="3">
    <citation type="submission" date="2025-09" db="UniProtKB">
        <authorList>
            <consortium name="Ensembl"/>
        </authorList>
    </citation>
    <scope>IDENTIFICATION</scope>
</reference>
<evidence type="ECO:0000256" key="1">
    <source>
        <dbReference type="ARBA" id="ARBA00004123"/>
    </source>
</evidence>
<dbReference type="Ensembl" id="ENSSHAT00000035442.1">
    <property type="protein sequence ID" value="ENSSHAP00000027432.1"/>
    <property type="gene ID" value="ENSSHAG00000018587.2"/>
</dbReference>
<evidence type="ECO:0000256" key="8">
    <source>
        <dbReference type="ARBA" id="ARBA00023306"/>
    </source>
</evidence>
<feature type="domain" description="HTH myb-type" evidence="14">
    <location>
        <begin position="268"/>
        <end position="333"/>
    </location>
</feature>
<evidence type="ECO:0000256" key="4">
    <source>
        <dbReference type="ARBA" id="ARBA00023125"/>
    </source>
</evidence>
<dbReference type="RefSeq" id="XP_031794486.1">
    <property type="nucleotide sequence ID" value="XM_031938626.1"/>
</dbReference>
<dbReference type="InterPro" id="IPR001005">
    <property type="entry name" value="SANT/Myb"/>
</dbReference>
<evidence type="ECO:0000313" key="15">
    <source>
        <dbReference type="Ensembl" id="ENSSHAP00000027432.1"/>
    </source>
</evidence>
<evidence type="ECO:0000256" key="12">
    <source>
        <dbReference type="SAM" id="MobiDB-lite"/>
    </source>
</evidence>
<dbReference type="PANTHER" id="PTHR46380">
    <property type="entry name" value="CYCLIN-D-BINDING MYB-LIKE TRANSCRIPTION FACTOR 1"/>
    <property type="match status" value="1"/>
</dbReference>
<keyword evidence="3" id="KW-0805">Transcription regulation</keyword>
<dbReference type="GO" id="GO:0005634">
    <property type="term" value="C:nucleus"/>
    <property type="evidence" value="ECO:0007669"/>
    <property type="project" value="UniProtKB-SubCell"/>
</dbReference>
<comment type="subcellular location">
    <subcellularLocation>
        <location evidence="1">Nucleus</location>
    </subcellularLocation>
</comment>